<organism evidence="1">
    <name type="scientific">Eleutherocaulis alte</name>
    <dbReference type="NCBI Taxonomy" id="74076"/>
    <lineage>
        <taxon>Eukaryota</taxon>
        <taxon>Metazoa</taxon>
        <taxon>Spiralia</taxon>
        <taxon>Lophotrochozoa</taxon>
        <taxon>Mollusca</taxon>
        <taxon>Gastropoda</taxon>
        <taxon>Heterobranchia</taxon>
        <taxon>Euthyneura</taxon>
        <taxon>Panpulmonata</taxon>
        <taxon>Eupulmonata</taxon>
        <taxon>Systellommatophora</taxon>
        <taxon>Veronicelloidea</taxon>
        <taxon>Veronicellidae</taxon>
        <taxon>Eleutherocaulis</taxon>
    </lineage>
</organism>
<reference evidence="1" key="1">
    <citation type="submission" date="2015-01" db="EMBL/GenBank/DDBJ databases">
        <title>Complete mitochondrial genome of Vaginulus alte (Gastropoda: Pulmonata: Systellommatophora: Veronicellidae).</title>
        <authorList>
            <person name="Liu C."/>
            <person name="Shen H.D."/>
        </authorList>
    </citation>
    <scope>NUCLEOTIDE SEQUENCE</scope>
</reference>
<accession>A0A1P7YWC6</accession>
<dbReference type="EMBL" id="KP635441">
    <property type="protein sequence ID" value="AKM99605.1"/>
    <property type="molecule type" value="Genomic_DNA"/>
</dbReference>
<evidence type="ECO:0000313" key="1">
    <source>
        <dbReference type="EMBL" id="AKM99605.1"/>
    </source>
</evidence>
<name>A0A1P7YWC6_9EUPU</name>
<dbReference type="AlphaFoldDB" id="A0A1P7YWC6"/>
<protein>
    <submittedName>
        <fullName evidence="1">ATP synthase F0 subunit 8</fullName>
    </submittedName>
</protein>
<keyword evidence="1" id="KW-0496">Mitochondrion</keyword>
<geneLocation type="mitochondrion" evidence="1"/>
<sequence>MLIFFLLIEIMVIKTTKKATVKKKAKMVEGDNWGNSKKYFVTSLIMKSLCAYYTILGGEKSHLSLKMIFLLINIQMHNLL</sequence>
<proteinExistence type="predicted"/>
<gene>
    <name evidence="1" type="primary">ATP8</name>
</gene>